<dbReference type="EC" id="7.6.2.9" evidence="6"/>
<dbReference type="InterPro" id="IPR005892">
    <property type="entry name" value="Gly-betaine_transp_ATP-bd"/>
</dbReference>
<dbReference type="NCBIfam" id="TIGR01186">
    <property type="entry name" value="proV"/>
    <property type="match status" value="1"/>
</dbReference>
<dbReference type="PROSITE" id="PS50893">
    <property type="entry name" value="ABC_TRANSPORTER_2"/>
    <property type="match status" value="1"/>
</dbReference>
<protein>
    <recommendedName>
        <fullName evidence="6">ABC-type quaternary amine transporter</fullName>
        <ecNumber evidence="6">7.6.2.9</ecNumber>
    </recommendedName>
</protein>
<dbReference type="GO" id="GO:0015418">
    <property type="term" value="F:ABC-type quaternary ammonium compound transporting activity"/>
    <property type="evidence" value="ECO:0007669"/>
    <property type="project" value="UniProtKB-EC"/>
</dbReference>
<dbReference type="GO" id="GO:0031460">
    <property type="term" value="P:glycine betaine transport"/>
    <property type="evidence" value="ECO:0007669"/>
    <property type="project" value="InterPro"/>
</dbReference>
<dbReference type="SMART" id="SM00382">
    <property type="entry name" value="AAA"/>
    <property type="match status" value="1"/>
</dbReference>
<dbReference type="SUPFAM" id="SSF54631">
    <property type="entry name" value="CBS-domain pair"/>
    <property type="match status" value="1"/>
</dbReference>
<feature type="compositionally biased region" description="Polar residues" evidence="7">
    <location>
        <begin position="1"/>
        <end position="10"/>
    </location>
</feature>
<dbReference type="RefSeq" id="WP_092655212.1">
    <property type="nucleotide sequence ID" value="NZ_LT629732.1"/>
</dbReference>
<dbReference type="STRING" id="117157.SAMN04489717_4095"/>
<organism evidence="9 10">
    <name type="scientific">Actinopolymorpha singaporensis</name>
    <dbReference type="NCBI Taxonomy" id="117157"/>
    <lineage>
        <taxon>Bacteria</taxon>
        <taxon>Bacillati</taxon>
        <taxon>Actinomycetota</taxon>
        <taxon>Actinomycetes</taxon>
        <taxon>Propionibacteriales</taxon>
        <taxon>Actinopolymorphaceae</taxon>
        <taxon>Actinopolymorpha</taxon>
    </lineage>
</organism>
<evidence type="ECO:0000259" key="8">
    <source>
        <dbReference type="PROSITE" id="PS50893"/>
    </source>
</evidence>
<gene>
    <name evidence="9" type="ORF">SAMN04489717_4095</name>
</gene>
<dbReference type="InterPro" id="IPR027417">
    <property type="entry name" value="P-loop_NTPase"/>
</dbReference>
<dbReference type="Gene3D" id="3.40.50.300">
    <property type="entry name" value="P-loop containing nucleotide triphosphate hydrolases"/>
    <property type="match status" value="1"/>
</dbReference>
<evidence type="ECO:0000256" key="3">
    <source>
        <dbReference type="ARBA" id="ARBA00022737"/>
    </source>
</evidence>
<evidence type="ECO:0000256" key="1">
    <source>
        <dbReference type="ARBA" id="ARBA00005417"/>
    </source>
</evidence>
<dbReference type="InterPro" id="IPR017871">
    <property type="entry name" value="ABC_transporter-like_CS"/>
</dbReference>
<dbReference type="InterPro" id="IPR046342">
    <property type="entry name" value="CBS_dom_sf"/>
</dbReference>
<feature type="compositionally biased region" description="Low complexity" evidence="7">
    <location>
        <begin position="420"/>
        <end position="433"/>
    </location>
</feature>
<accession>A0A1H1VL18</accession>
<feature type="domain" description="ABC transporter" evidence="8">
    <location>
        <begin position="28"/>
        <end position="265"/>
    </location>
</feature>
<keyword evidence="3" id="KW-0677">Repeat</keyword>
<comment type="similarity">
    <text evidence="1">Belongs to the ABC transporter superfamily.</text>
</comment>
<keyword evidence="5 9" id="KW-0067">ATP-binding</keyword>
<proteinExistence type="inferred from homology"/>
<dbReference type="InterPro" id="IPR003439">
    <property type="entry name" value="ABC_transporter-like_ATP-bd"/>
</dbReference>
<dbReference type="EMBL" id="LT629732">
    <property type="protein sequence ID" value="SDS84966.1"/>
    <property type="molecule type" value="Genomic_DNA"/>
</dbReference>
<dbReference type="PANTHER" id="PTHR43117">
    <property type="entry name" value="OSMOPROTECTANT IMPORT ATP-BINDING PROTEIN OSMV"/>
    <property type="match status" value="1"/>
</dbReference>
<evidence type="ECO:0000313" key="9">
    <source>
        <dbReference type="EMBL" id="SDS84966.1"/>
    </source>
</evidence>
<dbReference type="Proteomes" id="UP000198983">
    <property type="component" value="Chromosome I"/>
</dbReference>
<reference evidence="9 10" key="1">
    <citation type="submission" date="2016-10" db="EMBL/GenBank/DDBJ databases">
        <authorList>
            <person name="de Groot N.N."/>
        </authorList>
    </citation>
    <scope>NUCLEOTIDE SEQUENCE [LARGE SCALE GENOMIC DNA]</scope>
    <source>
        <strain evidence="9 10">DSM 22024</strain>
    </source>
</reference>
<name>A0A1H1VL18_9ACTN</name>
<evidence type="ECO:0000256" key="4">
    <source>
        <dbReference type="ARBA" id="ARBA00022741"/>
    </source>
</evidence>
<dbReference type="FunFam" id="3.40.50.300:FF:000425">
    <property type="entry name" value="Probable ABC transporter, ATP-binding subunit"/>
    <property type="match status" value="1"/>
</dbReference>
<dbReference type="Pfam" id="PF00005">
    <property type="entry name" value="ABC_tran"/>
    <property type="match status" value="1"/>
</dbReference>
<keyword evidence="4" id="KW-0547">Nucleotide-binding</keyword>
<evidence type="ECO:0000313" key="10">
    <source>
        <dbReference type="Proteomes" id="UP000198983"/>
    </source>
</evidence>
<feature type="region of interest" description="Disordered" evidence="7">
    <location>
        <begin position="397"/>
        <end position="433"/>
    </location>
</feature>
<feature type="region of interest" description="Disordered" evidence="7">
    <location>
        <begin position="1"/>
        <end position="25"/>
    </location>
</feature>
<dbReference type="InterPro" id="IPR003593">
    <property type="entry name" value="AAA+_ATPase"/>
</dbReference>
<dbReference type="GO" id="GO:0016020">
    <property type="term" value="C:membrane"/>
    <property type="evidence" value="ECO:0007669"/>
    <property type="project" value="InterPro"/>
</dbReference>
<dbReference type="GO" id="GO:0005524">
    <property type="term" value="F:ATP binding"/>
    <property type="evidence" value="ECO:0007669"/>
    <property type="project" value="UniProtKB-KW"/>
</dbReference>
<evidence type="ECO:0000256" key="2">
    <source>
        <dbReference type="ARBA" id="ARBA00022448"/>
    </source>
</evidence>
<dbReference type="GO" id="GO:0016887">
    <property type="term" value="F:ATP hydrolysis activity"/>
    <property type="evidence" value="ECO:0007669"/>
    <property type="project" value="InterPro"/>
</dbReference>
<keyword evidence="2" id="KW-0813">Transport</keyword>
<dbReference type="AlphaFoldDB" id="A0A1H1VL18"/>
<dbReference type="PANTHER" id="PTHR43117:SF4">
    <property type="entry name" value="OSMOPROTECTANT IMPORT ATP-BINDING PROTEIN OSMV"/>
    <property type="match status" value="1"/>
</dbReference>
<dbReference type="SUPFAM" id="SSF52540">
    <property type="entry name" value="P-loop containing nucleoside triphosphate hydrolases"/>
    <property type="match status" value="1"/>
</dbReference>
<evidence type="ECO:0000256" key="5">
    <source>
        <dbReference type="ARBA" id="ARBA00022840"/>
    </source>
</evidence>
<evidence type="ECO:0000256" key="7">
    <source>
        <dbReference type="SAM" id="MobiDB-lite"/>
    </source>
</evidence>
<keyword evidence="10" id="KW-1185">Reference proteome</keyword>
<evidence type="ECO:0000256" key="6">
    <source>
        <dbReference type="ARBA" id="ARBA00066388"/>
    </source>
</evidence>
<dbReference type="PROSITE" id="PS00211">
    <property type="entry name" value="ABC_TRANSPORTER_1"/>
    <property type="match status" value="1"/>
</dbReference>
<sequence length="433" mass="46161">MSESTQQSYRPSRAGGADRSGNGHGVPIELVGVTKRYPGQRAAAVDNVSMHVPAGEIVVFVGPSGCGKTTTMKMINRLIEPTSGQILLDGDDVGRRNADDLRRGIGYVIQAGGLFPHLTVGANIGLVPGLLKWKSSRTAERVDELLDMVGLDPAQYRDRYPRELSGGQQQRVGVARALAADPPVLLMDEPFGALDPITRQHLQDELLRIQEELGKTIVFVTHDFDEAVKLGDRIAVLAERSRIVQYDTPAEILSNPADESVEGFVGAGAALKQLTLRRVGGVELDEAVTATVGEQANEALARTRAAGRENCILLDERRRPVRWLSLRELGRERGSLAARRRDEGLAVVGTQATLNDALDTMLTSSHGVVVVTGRRDTYQGVIRVETVMNAIQELQSGAQSGAHPAGPGGEPAARPDDPSADGSGTAGTAGVAR</sequence>
<dbReference type="OrthoDB" id="9802264at2"/>